<dbReference type="OrthoDB" id="1489175at2"/>
<proteinExistence type="predicted"/>
<evidence type="ECO:0000313" key="3">
    <source>
        <dbReference type="Proteomes" id="UP000321436"/>
    </source>
</evidence>
<feature type="transmembrane region" description="Helical" evidence="1">
    <location>
        <begin position="356"/>
        <end position="373"/>
    </location>
</feature>
<gene>
    <name evidence="2" type="ORF">CCY01nite_39280</name>
</gene>
<feature type="transmembrane region" description="Helical" evidence="1">
    <location>
        <begin position="449"/>
        <end position="468"/>
    </location>
</feature>
<dbReference type="EMBL" id="BKAU01000005">
    <property type="protein sequence ID" value="GEP97668.1"/>
    <property type="molecule type" value="Genomic_DNA"/>
</dbReference>
<sequence>MTPYSQILAVFTRLITYADSWEEQWHHLSIQGTQHPDFLNEYKQLPEQLRALGFSTVLRLYFNNNEADDNDIDDYAKNPESIGQWEVRLNKWPLIQKVHPDSWHYNFFLTSEKCEQWLKELNPLLKTCPINELGQIKILVGDLQESFGGESVQFLPGTGAYVVPASSDYQLPDPDQLKEVIHFITTDDISINAAAWKVTFRQATTPLQQAFRYQACVALATCLVTEYHNDDKVIVNGIRRIVLRIFDGRELLTDTFYKELLGLVAWIFEDRVPIRKKLFNERLSLDQNPDDTLLNSLIKCLPHALEQAKERYNFVIIDRKDAYVKELKELLKDIRTQSELYAVKIRTLLSNFLRDLLAGLVLVGFTLFTKFTDQDTLSDNHRLKLVFYALAIYFIASIILQAVVDWTDISVSKKEMLYWKNASKELLPEKDFERHIKNSLNGRRWSLRVIYPIVAIFYVGIAFTCFYFPDIYDHWFKK</sequence>
<reference evidence="2 3" key="1">
    <citation type="submission" date="2019-07" db="EMBL/GenBank/DDBJ databases">
        <title>Whole genome shotgun sequence of Chitinophaga cymbidii NBRC 109752.</title>
        <authorList>
            <person name="Hosoyama A."/>
            <person name="Uohara A."/>
            <person name="Ohji S."/>
            <person name="Ichikawa N."/>
        </authorList>
    </citation>
    <scope>NUCLEOTIDE SEQUENCE [LARGE SCALE GENOMIC DNA]</scope>
    <source>
        <strain evidence="2 3">NBRC 109752</strain>
    </source>
</reference>
<accession>A0A512RPP4</accession>
<keyword evidence="1" id="KW-0812">Transmembrane</keyword>
<evidence type="ECO:0000313" key="2">
    <source>
        <dbReference type="EMBL" id="GEP97668.1"/>
    </source>
</evidence>
<keyword evidence="1" id="KW-0472">Membrane</keyword>
<dbReference type="RefSeq" id="WP_146865475.1">
    <property type="nucleotide sequence ID" value="NZ_BKAU01000005.1"/>
</dbReference>
<protein>
    <submittedName>
        <fullName evidence="2">Uncharacterized protein</fullName>
    </submittedName>
</protein>
<dbReference type="Proteomes" id="UP000321436">
    <property type="component" value="Unassembled WGS sequence"/>
</dbReference>
<evidence type="ECO:0000256" key="1">
    <source>
        <dbReference type="SAM" id="Phobius"/>
    </source>
</evidence>
<organism evidence="2 3">
    <name type="scientific">Chitinophaga cymbidii</name>
    <dbReference type="NCBI Taxonomy" id="1096750"/>
    <lineage>
        <taxon>Bacteria</taxon>
        <taxon>Pseudomonadati</taxon>
        <taxon>Bacteroidota</taxon>
        <taxon>Chitinophagia</taxon>
        <taxon>Chitinophagales</taxon>
        <taxon>Chitinophagaceae</taxon>
        <taxon>Chitinophaga</taxon>
    </lineage>
</organism>
<feature type="transmembrane region" description="Helical" evidence="1">
    <location>
        <begin position="385"/>
        <end position="404"/>
    </location>
</feature>
<dbReference type="AlphaFoldDB" id="A0A512RPP4"/>
<name>A0A512RPP4_9BACT</name>
<keyword evidence="1" id="KW-1133">Transmembrane helix</keyword>
<keyword evidence="3" id="KW-1185">Reference proteome</keyword>
<comment type="caution">
    <text evidence="2">The sequence shown here is derived from an EMBL/GenBank/DDBJ whole genome shotgun (WGS) entry which is preliminary data.</text>
</comment>